<feature type="domain" description="HTH araC/xylS-type" evidence="4">
    <location>
        <begin position="163"/>
        <end position="261"/>
    </location>
</feature>
<dbReference type="PANTHER" id="PTHR46796">
    <property type="entry name" value="HTH-TYPE TRANSCRIPTIONAL ACTIVATOR RHAS-RELATED"/>
    <property type="match status" value="1"/>
</dbReference>
<dbReference type="PROSITE" id="PS01124">
    <property type="entry name" value="HTH_ARAC_FAMILY_2"/>
    <property type="match status" value="1"/>
</dbReference>
<dbReference type="PRINTS" id="PR00032">
    <property type="entry name" value="HTHARAC"/>
</dbReference>
<comment type="caution">
    <text evidence="5">The sequence shown here is derived from an EMBL/GenBank/DDBJ whole genome shotgun (WGS) entry which is preliminary data.</text>
</comment>
<evidence type="ECO:0000313" key="5">
    <source>
        <dbReference type="EMBL" id="MEI1250811.1"/>
    </source>
</evidence>
<gene>
    <name evidence="5" type="ORF">V8Q02_22815</name>
</gene>
<evidence type="ECO:0000259" key="4">
    <source>
        <dbReference type="PROSITE" id="PS01124"/>
    </source>
</evidence>
<sequence>MSGSRAGSGKDWLTAGRLDLPAGGGAFTISRLAVGLFLVDQDRHRIAVGSDRKRVVPLRAGDGWILPAGSSGTCEYDDALSFLRVDLSDALLDDVGFEKADFNPVVGSLDPLLVQFVRHAASLRDVPQSLYRDTMNLAVAAHLTQLLSPAPLSSVAIEDRRLRRALAYIHDNLAENLSLDDIASEAAMSRFHFVRAFTAALGTSPLQYVIRERVERAKVLLSTTRAPVAAVAIRVGYDDVSRFGRHFRRSTGLTPAAFRRR</sequence>
<evidence type="ECO:0000256" key="1">
    <source>
        <dbReference type="ARBA" id="ARBA00023015"/>
    </source>
</evidence>
<keyword evidence="1" id="KW-0805">Transcription regulation</keyword>
<evidence type="ECO:0000313" key="6">
    <source>
        <dbReference type="Proteomes" id="UP001531129"/>
    </source>
</evidence>
<evidence type="ECO:0000256" key="3">
    <source>
        <dbReference type="ARBA" id="ARBA00023163"/>
    </source>
</evidence>
<dbReference type="Gene3D" id="1.10.10.60">
    <property type="entry name" value="Homeodomain-like"/>
    <property type="match status" value="2"/>
</dbReference>
<proteinExistence type="predicted"/>
<dbReference type="Proteomes" id="UP001531129">
    <property type="component" value="Unassembled WGS sequence"/>
</dbReference>
<organism evidence="5 6">
    <name type="scientific">Rhizobium aouanii</name>
    <dbReference type="NCBI Taxonomy" id="3118145"/>
    <lineage>
        <taxon>Bacteria</taxon>
        <taxon>Pseudomonadati</taxon>
        <taxon>Pseudomonadota</taxon>
        <taxon>Alphaproteobacteria</taxon>
        <taxon>Hyphomicrobiales</taxon>
        <taxon>Rhizobiaceae</taxon>
        <taxon>Rhizobium/Agrobacterium group</taxon>
        <taxon>Rhizobium</taxon>
    </lineage>
</organism>
<dbReference type="InterPro" id="IPR018062">
    <property type="entry name" value="HTH_AraC-typ_CS"/>
</dbReference>
<keyword evidence="2" id="KW-0238">DNA-binding</keyword>
<reference evidence="5 6" key="1">
    <citation type="submission" date="2024-01" db="EMBL/GenBank/DDBJ databases">
        <title>Draft genome sequences of three bacterial strains isolated from Acacia saligna represent a potential new species within the genus Rhizobium.</title>
        <authorList>
            <person name="Tambong J.T."/>
            <person name="Mnasri B."/>
        </authorList>
    </citation>
    <scope>NUCLEOTIDE SEQUENCE [LARGE SCALE GENOMIC DNA]</scope>
    <source>
        <strain evidence="5 6">1AS12I</strain>
    </source>
</reference>
<dbReference type="SMART" id="SM00342">
    <property type="entry name" value="HTH_ARAC"/>
    <property type="match status" value="1"/>
</dbReference>
<dbReference type="Pfam" id="PF12833">
    <property type="entry name" value="HTH_18"/>
    <property type="match status" value="1"/>
</dbReference>
<dbReference type="InterPro" id="IPR020449">
    <property type="entry name" value="Tscrpt_reg_AraC-type_HTH"/>
</dbReference>
<dbReference type="InterPro" id="IPR018060">
    <property type="entry name" value="HTH_AraC"/>
</dbReference>
<protein>
    <submittedName>
        <fullName evidence="5">AraC family transcriptional regulator</fullName>
    </submittedName>
</protein>
<dbReference type="InterPro" id="IPR050204">
    <property type="entry name" value="AraC_XylS_family_regulators"/>
</dbReference>
<name>A0ABU8CPN9_9HYPH</name>
<keyword evidence="3" id="KW-0804">Transcription</keyword>
<accession>A0ABU8CPN9</accession>
<dbReference type="PANTHER" id="PTHR46796:SF14">
    <property type="entry name" value="TRANSCRIPTIONAL REGULATORY PROTEIN"/>
    <property type="match status" value="1"/>
</dbReference>
<dbReference type="SUPFAM" id="SSF46689">
    <property type="entry name" value="Homeodomain-like"/>
    <property type="match status" value="2"/>
</dbReference>
<dbReference type="PROSITE" id="PS00041">
    <property type="entry name" value="HTH_ARAC_FAMILY_1"/>
    <property type="match status" value="1"/>
</dbReference>
<dbReference type="RefSeq" id="WP_335914306.1">
    <property type="nucleotide sequence ID" value="NZ_JBAMYB010000013.1"/>
</dbReference>
<evidence type="ECO:0000256" key="2">
    <source>
        <dbReference type="ARBA" id="ARBA00023125"/>
    </source>
</evidence>
<dbReference type="EMBL" id="JBAMYC010000013">
    <property type="protein sequence ID" value="MEI1250811.1"/>
    <property type="molecule type" value="Genomic_DNA"/>
</dbReference>
<keyword evidence="6" id="KW-1185">Reference proteome</keyword>
<dbReference type="InterPro" id="IPR009057">
    <property type="entry name" value="Homeodomain-like_sf"/>
</dbReference>